<dbReference type="PANTHER" id="PTHR43489:SF13">
    <property type="entry name" value="HYDROXYPYRUVATE ISOMERASE"/>
    <property type="match status" value="1"/>
</dbReference>
<dbReference type="PIRSF" id="PIRSF006241">
    <property type="entry name" value="HyI"/>
    <property type="match status" value="1"/>
</dbReference>
<dbReference type="Pfam" id="PF01261">
    <property type="entry name" value="AP_endonuc_2"/>
    <property type="match status" value="1"/>
</dbReference>
<comment type="caution">
    <text evidence="4">The sequence shown here is derived from an EMBL/GenBank/DDBJ whole genome shotgun (WGS) entry which is preliminary data.</text>
</comment>
<dbReference type="InterPro" id="IPR013022">
    <property type="entry name" value="Xyl_isomerase-like_TIM-brl"/>
</dbReference>
<dbReference type="Gene3D" id="3.20.20.150">
    <property type="entry name" value="Divalent-metal-dependent TIM barrel enzymes"/>
    <property type="match status" value="1"/>
</dbReference>
<dbReference type="NCBIfam" id="NF043033">
    <property type="entry name" value="OxoTetrIsom"/>
    <property type="match status" value="1"/>
</dbReference>
<dbReference type="SUPFAM" id="SSF51658">
    <property type="entry name" value="Xylose isomerase-like"/>
    <property type="match status" value="1"/>
</dbReference>
<feature type="domain" description="Xylose isomerase-like TIM barrel" evidence="3">
    <location>
        <begin position="21"/>
        <end position="258"/>
    </location>
</feature>
<reference evidence="4 5" key="1">
    <citation type="journal article" date="2023" name="Microb. Genom.">
        <title>Mesoterricola silvestris gen. nov., sp. nov., Mesoterricola sediminis sp. nov., Geothrix oryzae sp. nov., Geothrix edaphica sp. nov., Geothrix rubra sp. nov., and Geothrix limicola sp. nov., six novel members of Acidobacteriota isolated from soils.</title>
        <authorList>
            <person name="Weisberg A.J."/>
            <person name="Pearce E."/>
            <person name="Kramer C.G."/>
            <person name="Chang J.H."/>
            <person name="Clarke C.R."/>
        </authorList>
    </citation>
    <scope>NUCLEOTIDE SEQUENCE [LARGE SCALE GENOMIC DNA]</scope>
    <source>
        <strain evidence="4 5">NRRL_B-2795</strain>
    </source>
</reference>
<evidence type="ECO:0000259" key="3">
    <source>
        <dbReference type="Pfam" id="PF01261"/>
    </source>
</evidence>
<organism evidence="4 5">
    <name type="scientific">Streptomyces griseiscabiei</name>
    <dbReference type="NCBI Taxonomy" id="2993540"/>
    <lineage>
        <taxon>Bacteria</taxon>
        <taxon>Bacillati</taxon>
        <taxon>Actinomycetota</taxon>
        <taxon>Actinomycetes</taxon>
        <taxon>Kitasatosporales</taxon>
        <taxon>Streptomycetaceae</taxon>
        <taxon>Streptomyces</taxon>
    </lineage>
</organism>
<evidence type="ECO:0000313" key="4">
    <source>
        <dbReference type="EMBL" id="MDX2911220.1"/>
    </source>
</evidence>
<gene>
    <name evidence="4" type="ORF">PV517_21275</name>
</gene>
<keyword evidence="1 2" id="KW-0413">Isomerase</keyword>
<keyword evidence="5" id="KW-1185">Reference proteome</keyword>
<accession>A0ABU4L7A8</accession>
<sequence length="267" mass="29654">MVRLAANVSMLYGEHDFLDRFEAAAVDGFDAVEYLFPYDFEPSVLRRRLDENGLTQVLFNAPPGDWGAGERGIASLPGREREFRAGLDRALWYAHELGCGQVHVMAGVVPNSADLSDYRARYLETLAWATERAKPAGVRLLLEPINHRDMPGYLLTRQREAHRAVADIDASGLGVQLDLYHCQITEGDLTTTLRRDLPSGRVAHVQIAGVPDRHEPDRGEVDFAHLLGELDRLGYGGAVGLEYRPAAGTSKGLTRFRQYLRDRGVSV</sequence>
<evidence type="ECO:0000256" key="2">
    <source>
        <dbReference type="PIRNR" id="PIRNR006241"/>
    </source>
</evidence>
<evidence type="ECO:0000256" key="1">
    <source>
        <dbReference type="ARBA" id="ARBA00023235"/>
    </source>
</evidence>
<proteinExistence type="inferred from homology"/>
<dbReference type="PANTHER" id="PTHR43489">
    <property type="entry name" value="ISOMERASE"/>
    <property type="match status" value="1"/>
</dbReference>
<dbReference type="InterPro" id="IPR050417">
    <property type="entry name" value="Sugar_Epim/Isomerase"/>
</dbReference>
<evidence type="ECO:0000313" key="5">
    <source>
        <dbReference type="Proteomes" id="UP001271723"/>
    </source>
</evidence>
<protein>
    <submittedName>
        <fullName evidence="4">Hydroxypyruvate isomerase family protein</fullName>
    </submittedName>
</protein>
<dbReference type="RefSeq" id="WP_086762866.1">
    <property type="nucleotide sequence ID" value="NZ_JAGJBZ010000002.1"/>
</dbReference>
<dbReference type="InterPro" id="IPR036237">
    <property type="entry name" value="Xyl_isomerase-like_sf"/>
</dbReference>
<dbReference type="GO" id="GO:0016853">
    <property type="term" value="F:isomerase activity"/>
    <property type="evidence" value="ECO:0007669"/>
    <property type="project" value="UniProtKB-KW"/>
</dbReference>
<name>A0ABU4L7A8_9ACTN</name>
<dbReference type="EMBL" id="JARAVY010000008">
    <property type="protein sequence ID" value="MDX2911220.1"/>
    <property type="molecule type" value="Genomic_DNA"/>
</dbReference>
<dbReference type="InterPro" id="IPR053398">
    <property type="entry name" value="HPT_OtnI_isomerases"/>
</dbReference>
<dbReference type="Proteomes" id="UP001271723">
    <property type="component" value="Unassembled WGS sequence"/>
</dbReference>
<dbReference type="InterPro" id="IPR026040">
    <property type="entry name" value="HyI-like"/>
</dbReference>
<comment type="similarity">
    <text evidence="2">Belongs to the hyi family.</text>
</comment>